<keyword evidence="2" id="KW-1133">Transmembrane helix</keyword>
<reference evidence="3 4" key="1">
    <citation type="journal article" date="2018" name="BMC Genomics">
        <title>Genomic evidence for intraspecific hybridization in a clonal and extremely halotolerant yeast.</title>
        <authorList>
            <person name="Gostincar C."/>
            <person name="Stajich J.E."/>
            <person name="Zupancic J."/>
            <person name="Zalar P."/>
            <person name="Gunde-Cimerman N."/>
        </authorList>
    </citation>
    <scope>NUCLEOTIDE SEQUENCE [LARGE SCALE GENOMIC DNA]</scope>
    <source>
        <strain evidence="3 4">EXF-151</strain>
    </source>
</reference>
<dbReference type="InterPro" id="IPR029044">
    <property type="entry name" value="Nucleotide-diphossugar_trans"/>
</dbReference>
<dbReference type="Pfam" id="PF04488">
    <property type="entry name" value="Gly_transf_sug"/>
    <property type="match status" value="1"/>
</dbReference>
<dbReference type="SUPFAM" id="SSF53448">
    <property type="entry name" value="Nucleotide-diphospho-sugar transferases"/>
    <property type="match status" value="1"/>
</dbReference>
<dbReference type="OrthoDB" id="409543at2759"/>
<keyword evidence="2" id="KW-0812">Transmembrane</keyword>
<keyword evidence="2" id="KW-0472">Membrane</keyword>
<dbReference type="Gene3D" id="3.90.550.20">
    <property type="match status" value="1"/>
</dbReference>
<evidence type="ECO:0000313" key="4">
    <source>
        <dbReference type="Proteomes" id="UP000270230"/>
    </source>
</evidence>
<evidence type="ECO:0008006" key="5">
    <source>
        <dbReference type="Google" id="ProtNLM"/>
    </source>
</evidence>
<dbReference type="InterPro" id="IPR007577">
    <property type="entry name" value="GlycoTrfase_DXD_sugar-bd_CS"/>
</dbReference>
<evidence type="ECO:0000256" key="1">
    <source>
        <dbReference type="ARBA" id="ARBA00009003"/>
    </source>
</evidence>
<proteinExistence type="inferred from homology"/>
<evidence type="ECO:0000256" key="2">
    <source>
        <dbReference type="SAM" id="Phobius"/>
    </source>
</evidence>
<dbReference type="GO" id="GO:0000136">
    <property type="term" value="C:mannan polymerase complex"/>
    <property type="evidence" value="ECO:0007669"/>
    <property type="project" value="TreeGrafter"/>
</dbReference>
<dbReference type="PANTHER" id="PTHR31834">
    <property type="entry name" value="INITIATION-SPECIFIC ALPHA-1,6-MANNOSYLTRANSFERASE"/>
    <property type="match status" value="1"/>
</dbReference>
<feature type="transmembrane region" description="Helical" evidence="2">
    <location>
        <begin position="27"/>
        <end position="46"/>
    </location>
</feature>
<dbReference type="GO" id="GO:0006487">
    <property type="term" value="P:protein N-linked glycosylation"/>
    <property type="evidence" value="ECO:0007669"/>
    <property type="project" value="TreeGrafter"/>
</dbReference>
<dbReference type="Proteomes" id="UP000270230">
    <property type="component" value="Unassembled WGS sequence"/>
</dbReference>
<dbReference type="EMBL" id="QWIN01000489">
    <property type="protein sequence ID" value="RMY50956.1"/>
    <property type="molecule type" value="Genomic_DNA"/>
</dbReference>
<organism evidence="3 4">
    <name type="scientific">Hortaea werneckii</name>
    <name type="common">Black yeast</name>
    <name type="synonym">Cladosporium werneckii</name>
    <dbReference type="NCBI Taxonomy" id="91943"/>
    <lineage>
        <taxon>Eukaryota</taxon>
        <taxon>Fungi</taxon>
        <taxon>Dikarya</taxon>
        <taxon>Ascomycota</taxon>
        <taxon>Pezizomycotina</taxon>
        <taxon>Dothideomycetes</taxon>
        <taxon>Dothideomycetidae</taxon>
        <taxon>Mycosphaerellales</taxon>
        <taxon>Teratosphaeriaceae</taxon>
        <taxon>Hortaea</taxon>
    </lineage>
</organism>
<evidence type="ECO:0000313" key="3">
    <source>
        <dbReference type="EMBL" id="RMY50956.1"/>
    </source>
</evidence>
<dbReference type="PANTHER" id="PTHR31834:SF1">
    <property type="entry name" value="INITIATION-SPECIFIC ALPHA-1,6-MANNOSYLTRANSFERASE"/>
    <property type="match status" value="1"/>
</dbReference>
<accession>A0A3M7CH43</accession>
<name>A0A3M7CH43_HORWE</name>
<comment type="similarity">
    <text evidence="1">Belongs to the glycosyltransferase 32 family.</text>
</comment>
<dbReference type="GO" id="GO:0000009">
    <property type="term" value="F:alpha-1,6-mannosyltransferase activity"/>
    <property type="evidence" value="ECO:0007669"/>
    <property type="project" value="InterPro"/>
</dbReference>
<dbReference type="AlphaFoldDB" id="A0A3M7CH43"/>
<gene>
    <name evidence="3" type="ORF">D0865_06612</name>
</gene>
<sequence length="375" mass="41738">MSDACPNGLVDPSTSARNFVPHKLSRTISLVVIFVTVGSLLWSTVLSRHDLKWSPRVSHQESTLRDHLSSLFPYNASGNLPRLIWQTWKTSSQEVEFDPRFCSAADSWDKLNPEFEHEVITDAAAAELVHVLFAGVPAVFEAYDALPKPVLKADFFRYLALLACGGVYSDIDTTVLKSISHWIPIELEPFGLGVGIEADPDRPDWHDWYARRIQFCQWTIMSKPGHPVLGDIVASITEKTLKRKAQNELQPAFMKTVMEFTGPGIWTDSIFNYLKISQLLDESTASNFSAVSWQVFANVREPMKLSAVLVLPITSSSPGVGHMGLKSSGDRLAFVSHGFSGNSRDTAPKCPRMNTDVNAGTWKHDERSVDARFES</sequence>
<dbReference type="InterPro" id="IPR039367">
    <property type="entry name" value="Och1-like"/>
</dbReference>
<protein>
    <recommendedName>
        <fullName evidence="5">Initiation-specific alpha-1,6-mannosyltransferase</fullName>
    </recommendedName>
</protein>
<comment type="caution">
    <text evidence="3">The sequence shown here is derived from an EMBL/GenBank/DDBJ whole genome shotgun (WGS) entry which is preliminary data.</text>
</comment>